<dbReference type="STRING" id="292462.AWC05_18750"/>
<evidence type="ECO:0000313" key="1">
    <source>
        <dbReference type="EMBL" id="ORV54620.1"/>
    </source>
</evidence>
<dbReference type="GO" id="GO:0016787">
    <property type="term" value="F:hydrolase activity"/>
    <property type="evidence" value="ECO:0007669"/>
    <property type="project" value="UniProtKB-KW"/>
</dbReference>
<dbReference type="EMBL" id="LQOV01000008">
    <property type="protein sequence ID" value="ORV54620.1"/>
    <property type="molecule type" value="Genomic_DNA"/>
</dbReference>
<organism evidence="1 2">
    <name type="scientific">Mycobacterium florentinum</name>
    <dbReference type="NCBI Taxonomy" id="292462"/>
    <lineage>
        <taxon>Bacteria</taxon>
        <taxon>Bacillati</taxon>
        <taxon>Actinomycetota</taxon>
        <taxon>Actinomycetes</taxon>
        <taxon>Mycobacteriales</taxon>
        <taxon>Mycobacteriaceae</taxon>
        <taxon>Mycobacterium</taxon>
        <taxon>Mycobacterium simiae complex</taxon>
    </lineage>
</organism>
<protein>
    <submittedName>
        <fullName evidence="1">Metal-dependent hydrolase</fullName>
    </submittedName>
</protein>
<gene>
    <name evidence="1" type="ORF">AWC05_18750</name>
</gene>
<dbReference type="InterPro" id="IPR016516">
    <property type="entry name" value="UCP07580"/>
</dbReference>
<accession>A0A1X1UCU1</accession>
<dbReference type="RefSeq" id="WP_085221681.1">
    <property type="nucleotide sequence ID" value="NZ_AP022576.1"/>
</dbReference>
<dbReference type="PANTHER" id="PTHR39456:SF1">
    <property type="entry name" value="METAL-DEPENDENT HYDROLASE"/>
    <property type="match status" value="1"/>
</dbReference>
<dbReference type="OrthoDB" id="4762955at2"/>
<dbReference type="AlphaFoldDB" id="A0A1X1UCU1"/>
<dbReference type="Proteomes" id="UP000193010">
    <property type="component" value="Unassembled WGS sequence"/>
</dbReference>
<name>A0A1X1UCU1_MYCFL</name>
<dbReference type="PANTHER" id="PTHR39456">
    <property type="entry name" value="METAL-DEPENDENT HYDROLASE"/>
    <property type="match status" value="1"/>
</dbReference>
<evidence type="ECO:0000313" key="2">
    <source>
        <dbReference type="Proteomes" id="UP000193010"/>
    </source>
</evidence>
<keyword evidence="2" id="KW-1185">Reference proteome</keyword>
<proteinExistence type="predicted"/>
<sequence>MTDLEVRRPKFDFSDDVPWVWHPRNPAFSFFMNATSIIAICFEQMIVAAVQEAKPQMTDADVAAEATAFLRQEAQHSSSHRKHVNALIKRYPGLQQTFDDAMACFDTLTATKSLKFRLAYIADLEATFTPSFKLMLDNEATLFRPGDNRVASLFLWHFVEEIEHRSSALLIYDAVVGEHWYRIRALPGVVKHLLRVMSVIADGVNAHVPSSDRKVDARTLLPAYGAWENLKSRLASGAGNQPVPSAFASVSRKEILVAAGRVLLSQTPHHKPEHEPLPRFADQWFERWKRGEDVARWYTPVG</sequence>
<keyword evidence="1" id="KW-0378">Hydrolase</keyword>
<dbReference type="Pfam" id="PF10118">
    <property type="entry name" value="Metal_hydrol"/>
    <property type="match status" value="1"/>
</dbReference>
<comment type="caution">
    <text evidence="1">The sequence shown here is derived from an EMBL/GenBank/DDBJ whole genome shotgun (WGS) entry which is preliminary data.</text>
</comment>
<reference evidence="1 2" key="1">
    <citation type="submission" date="2016-01" db="EMBL/GenBank/DDBJ databases">
        <title>The new phylogeny of the genus Mycobacterium.</title>
        <authorList>
            <person name="Tarcisio F."/>
            <person name="Conor M."/>
            <person name="Antonella G."/>
            <person name="Elisabetta G."/>
            <person name="Giulia F.S."/>
            <person name="Sara T."/>
            <person name="Anna F."/>
            <person name="Clotilde B."/>
            <person name="Roberto B."/>
            <person name="Veronica D.S."/>
            <person name="Fabio R."/>
            <person name="Monica P."/>
            <person name="Olivier J."/>
            <person name="Enrico T."/>
            <person name="Nicola S."/>
        </authorList>
    </citation>
    <scope>NUCLEOTIDE SEQUENCE [LARGE SCALE GENOMIC DNA]</scope>
    <source>
        <strain evidence="1 2">DSM 44852</strain>
    </source>
</reference>